<proteinExistence type="inferred from homology"/>
<dbReference type="InterPro" id="IPR040382">
    <property type="entry name" value="NOL10/Enp2"/>
</dbReference>
<dbReference type="GO" id="GO:0032040">
    <property type="term" value="C:small-subunit processome"/>
    <property type="evidence" value="ECO:0007669"/>
    <property type="project" value="TreeGrafter"/>
</dbReference>
<dbReference type="AlphaFoldDB" id="A0A9N9FPZ1"/>
<dbReference type="PANTHER" id="PTHR14927">
    <property type="entry name" value="NUCLEOLAR PROTEIN 10"/>
    <property type="match status" value="1"/>
</dbReference>
<keyword evidence="3" id="KW-0539">Nucleus</keyword>
<dbReference type="SUPFAM" id="SSF50978">
    <property type="entry name" value="WD40 repeat-like"/>
    <property type="match status" value="1"/>
</dbReference>
<dbReference type="OrthoDB" id="273340at2759"/>
<dbReference type="GO" id="GO:0000462">
    <property type="term" value="P:maturation of SSU-rRNA from tricistronic rRNA transcript (SSU-rRNA, 5.8S rRNA, LSU-rRNA)"/>
    <property type="evidence" value="ECO:0007669"/>
    <property type="project" value="TreeGrafter"/>
</dbReference>
<comment type="subcellular location">
    <subcellularLocation>
        <location evidence="1">Nucleus</location>
        <location evidence="1">Nucleolus</location>
    </subcellularLocation>
</comment>
<dbReference type="Gene3D" id="2.130.10.10">
    <property type="entry name" value="YVTN repeat-like/Quinoprotein amine dehydrogenase"/>
    <property type="match status" value="1"/>
</dbReference>
<evidence type="ECO:0000256" key="1">
    <source>
        <dbReference type="ARBA" id="ARBA00004604"/>
    </source>
</evidence>
<dbReference type="Pfam" id="PF23098">
    <property type="entry name" value="Beta-prop_NOL10_N"/>
    <property type="match status" value="1"/>
</dbReference>
<organism evidence="6 7">
    <name type="scientific">Racocetra fulgida</name>
    <dbReference type="NCBI Taxonomy" id="60492"/>
    <lineage>
        <taxon>Eukaryota</taxon>
        <taxon>Fungi</taxon>
        <taxon>Fungi incertae sedis</taxon>
        <taxon>Mucoromycota</taxon>
        <taxon>Glomeromycotina</taxon>
        <taxon>Glomeromycetes</taxon>
        <taxon>Diversisporales</taxon>
        <taxon>Gigasporaceae</taxon>
        <taxon>Racocetra</taxon>
    </lineage>
</organism>
<evidence type="ECO:0000313" key="7">
    <source>
        <dbReference type="Proteomes" id="UP000789396"/>
    </source>
</evidence>
<accession>A0A9N9FPZ1</accession>
<dbReference type="GO" id="GO:0030686">
    <property type="term" value="C:90S preribosome"/>
    <property type="evidence" value="ECO:0007669"/>
    <property type="project" value="TreeGrafter"/>
</dbReference>
<name>A0A9N9FPZ1_9GLOM</name>
<gene>
    <name evidence="6" type="ORF">RFULGI_LOCUS4536</name>
</gene>
<dbReference type="InterPro" id="IPR015943">
    <property type="entry name" value="WD40/YVTN_repeat-like_dom_sf"/>
</dbReference>
<dbReference type="PANTHER" id="PTHR14927:SF0">
    <property type="entry name" value="NUCLEOLAR PROTEIN 10"/>
    <property type="match status" value="1"/>
</dbReference>
<dbReference type="EMBL" id="CAJVPZ010004571">
    <property type="protein sequence ID" value="CAG8548343.1"/>
    <property type="molecule type" value="Genomic_DNA"/>
</dbReference>
<feature type="non-terminal residue" evidence="6">
    <location>
        <position position="1"/>
    </location>
</feature>
<evidence type="ECO:0000256" key="2">
    <source>
        <dbReference type="ARBA" id="ARBA00005264"/>
    </source>
</evidence>
<comment type="caution">
    <text evidence="6">The sequence shown here is derived from an EMBL/GenBank/DDBJ whole genome shotgun (WGS) entry which is preliminary data.</text>
</comment>
<evidence type="ECO:0000259" key="5">
    <source>
        <dbReference type="Pfam" id="PF23098"/>
    </source>
</evidence>
<protein>
    <submittedName>
        <fullName evidence="6">5067_t:CDS:1</fullName>
    </submittedName>
</protein>
<feature type="domain" description="Nucleolar protein 10-like N-terminal" evidence="5">
    <location>
        <begin position="3"/>
        <end position="134"/>
    </location>
</feature>
<dbReference type="InterPro" id="IPR056551">
    <property type="entry name" value="Beta-prop_NOL10_N"/>
</dbReference>
<dbReference type="InterPro" id="IPR036322">
    <property type="entry name" value="WD40_repeat_dom_sf"/>
</dbReference>
<evidence type="ECO:0000256" key="3">
    <source>
        <dbReference type="ARBA" id="ARBA00023242"/>
    </source>
</evidence>
<comment type="similarity">
    <text evidence="2">Belongs to the WD repeat NOL10/ENP2 family.</text>
</comment>
<dbReference type="Proteomes" id="UP000789396">
    <property type="component" value="Unassembled WGS sequence"/>
</dbReference>
<feature type="domain" description="NUC153" evidence="4">
    <location>
        <begin position="225"/>
        <end position="252"/>
    </location>
</feature>
<dbReference type="InterPro" id="IPR012580">
    <property type="entry name" value="NUC153"/>
</dbReference>
<evidence type="ECO:0000259" key="4">
    <source>
        <dbReference type="Pfam" id="PF08159"/>
    </source>
</evidence>
<reference evidence="6" key="1">
    <citation type="submission" date="2021-06" db="EMBL/GenBank/DDBJ databases">
        <authorList>
            <person name="Kallberg Y."/>
            <person name="Tangrot J."/>
            <person name="Rosling A."/>
        </authorList>
    </citation>
    <scope>NUCLEOTIDE SEQUENCE</scope>
    <source>
        <strain evidence="6">IN212</strain>
    </source>
</reference>
<keyword evidence="7" id="KW-1185">Reference proteome</keyword>
<evidence type="ECO:0000313" key="6">
    <source>
        <dbReference type="EMBL" id="CAG8548343.1"/>
    </source>
</evidence>
<dbReference type="Pfam" id="PF08159">
    <property type="entry name" value="NUC153"/>
    <property type="match status" value="1"/>
</dbReference>
<sequence length="253" mass="28672">FGRDLAYHYPTCDLLITAASYEVYRLNLNQGRFLNPISTDATSGVNVCAINPAHQLFGFGTQDGVVEFWDPRSRSRVGLLAPSFPVEESNEQGFQVTAMSYRNDGLSLAVGTSSGHILLYDLRSSSPWLVKDHQYGDGGRGKVISADCKIMKIWDRENAKLISNPFAYTEYREKVIKEKLEAKRESRIRATKQLPKVNKDLANRLLRSSEKKKKGAQEATTLLQDKRFIELFTNPEYEVDKNTTEYQLSHPTE</sequence>